<dbReference type="EC" id="1.8.3.2" evidence="8"/>
<dbReference type="EMBL" id="LT598464">
    <property type="protein sequence ID" value="SCU80512.1"/>
    <property type="molecule type" value="Genomic_DNA"/>
</dbReference>
<dbReference type="STRING" id="1230905.A0A1G4IU44"/>
<dbReference type="GO" id="GO:0050660">
    <property type="term" value="F:flavin adenine dinucleotide binding"/>
    <property type="evidence" value="ECO:0007669"/>
    <property type="project" value="TreeGrafter"/>
</dbReference>
<organism evidence="10 11">
    <name type="scientific">Lachancea mirantina</name>
    <dbReference type="NCBI Taxonomy" id="1230905"/>
    <lineage>
        <taxon>Eukaryota</taxon>
        <taxon>Fungi</taxon>
        <taxon>Dikarya</taxon>
        <taxon>Ascomycota</taxon>
        <taxon>Saccharomycotina</taxon>
        <taxon>Saccharomycetes</taxon>
        <taxon>Saccharomycetales</taxon>
        <taxon>Saccharomycetaceae</taxon>
        <taxon>Lachancea</taxon>
    </lineage>
</organism>
<comment type="cofactor">
    <cofactor evidence="1 8">
        <name>FAD</name>
        <dbReference type="ChEBI" id="CHEBI:57692"/>
    </cofactor>
</comment>
<comment type="catalytic activity">
    <reaction evidence="8">
        <text>2 R'C(R)SH + O2 = R'C(R)S-S(R)CR' + H2O2</text>
        <dbReference type="Rhea" id="RHEA:17357"/>
        <dbReference type="ChEBI" id="CHEBI:15379"/>
        <dbReference type="ChEBI" id="CHEBI:16240"/>
        <dbReference type="ChEBI" id="CHEBI:16520"/>
        <dbReference type="ChEBI" id="CHEBI:17412"/>
        <dbReference type="EC" id="1.8.3.2"/>
    </reaction>
</comment>
<dbReference type="InterPro" id="IPR039799">
    <property type="entry name" value="ALR/ERV"/>
</dbReference>
<dbReference type="OrthoDB" id="17199at2759"/>
<dbReference type="Pfam" id="PF04777">
    <property type="entry name" value="Evr1_Alr"/>
    <property type="match status" value="1"/>
</dbReference>
<keyword evidence="5 8" id="KW-0560">Oxidoreductase</keyword>
<dbReference type="Gene3D" id="4.10.320.60">
    <property type="match status" value="1"/>
</dbReference>
<dbReference type="SUPFAM" id="SSF69000">
    <property type="entry name" value="FAD-dependent thiol oxidase"/>
    <property type="match status" value="1"/>
</dbReference>
<dbReference type="InterPro" id="IPR036774">
    <property type="entry name" value="ERV/ALR_sulphydryl_oxid_sf"/>
</dbReference>
<evidence type="ECO:0000313" key="10">
    <source>
        <dbReference type="EMBL" id="SCU80512.1"/>
    </source>
</evidence>
<dbReference type="PANTHER" id="PTHR12645">
    <property type="entry name" value="ALR/ERV"/>
    <property type="match status" value="1"/>
</dbReference>
<evidence type="ECO:0000256" key="5">
    <source>
        <dbReference type="ARBA" id="ARBA00023002"/>
    </source>
</evidence>
<evidence type="ECO:0000256" key="3">
    <source>
        <dbReference type="ARBA" id="ARBA00022630"/>
    </source>
</evidence>
<dbReference type="InterPro" id="IPR017905">
    <property type="entry name" value="ERV/ALR_sulphydryl_oxidase"/>
</dbReference>
<dbReference type="PROSITE" id="PS51324">
    <property type="entry name" value="ERV_ALR"/>
    <property type="match status" value="1"/>
</dbReference>
<reference evidence="10 11" key="1">
    <citation type="submission" date="2016-03" db="EMBL/GenBank/DDBJ databases">
        <authorList>
            <person name="Devillers H."/>
        </authorList>
    </citation>
    <scope>NUCLEOTIDE SEQUENCE [LARGE SCALE GENOMIC DNA]</scope>
    <source>
        <strain evidence="10">CBS 11717</strain>
    </source>
</reference>
<evidence type="ECO:0000256" key="7">
    <source>
        <dbReference type="ARBA" id="ARBA00023157"/>
    </source>
</evidence>
<protein>
    <recommendedName>
        <fullName evidence="8">Sulfhydryl oxidase</fullName>
        <ecNumber evidence="8">1.8.3.2</ecNumber>
    </recommendedName>
</protein>
<evidence type="ECO:0000256" key="2">
    <source>
        <dbReference type="ARBA" id="ARBA00004569"/>
    </source>
</evidence>
<dbReference type="GO" id="GO:0005758">
    <property type="term" value="C:mitochondrial intermembrane space"/>
    <property type="evidence" value="ECO:0007669"/>
    <property type="project" value="UniProtKB-SubCell"/>
</dbReference>
<keyword evidence="7" id="KW-1015">Disulfide bond</keyword>
<evidence type="ECO:0000259" key="9">
    <source>
        <dbReference type="PROSITE" id="PS51324"/>
    </source>
</evidence>
<dbReference type="PANTHER" id="PTHR12645:SF0">
    <property type="entry name" value="FAD-LINKED SULFHYDRYL OXIDASE ALR"/>
    <property type="match status" value="1"/>
</dbReference>
<keyword evidence="6" id="KW-0496">Mitochondrion</keyword>
<accession>A0A1G4IU44</accession>
<dbReference type="Gene3D" id="1.20.120.310">
    <property type="entry name" value="ERV/ALR sulfhydryl oxidase domain"/>
    <property type="match status" value="1"/>
</dbReference>
<evidence type="ECO:0000313" key="11">
    <source>
        <dbReference type="Proteomes" id="UP000191024"/>
    </source>
</evidence>
<proteinExistence type="predicted"/>
<feature type="domain" description="ERV/ALR sulfhydryl oxidase" evidence="9">
    <location>
        <begin position="81"/>
        <end position="181"/>
    </location>
</feature>
<dbReference type="GO" id="GO:0016971">
    <property type="term" value="F:flavin-dependent sulfhydryl oxidase activity"/>
    <property type="evidence" value="ECO:0007669"/>
    <property type="project" value="InterPro"/>
</dbReference>
<dbReference type="AlphaFoldDB" id="A0A1G4IU44"/>
<dbReference type="FunFam" id="1.20.120.310:FF:000003">
    <property type="entry name" value="Sulfhydryl oxidase"/>
    <property type="match status" value="1"/>
</dbReference>
<dbReference type="Proteomes" id="UP000191024">
    <property type="component" value="Chromosome B"/>
</dbReference>
<comment type="subcellular location">
    <subcellularLocation>
        <location evidence="2">Mitochondrion intermembrane space</location>
    </subcellularLocation>
</comment>
<name>A0A1G4IU44_9SACH</name>
<keyword evidence="11" id="KW-1185">Reference proteome</keyword>
<keyword evidence="3 8" id="KW-0285">Flavoprotein</keyword>
<sequence>MTNEDSNHPTFSSKSEKGITGRKIIYDKDGKPCRACNTLLDFQLVTGKVSDSGPSTGLGKLGSSLGVLGNQTKVNGYAKEDPPDVEQLGRSSWSLLHSIAAAYPVSPNDKQRSEMKQFMTLFSHVYPCWWCAKDFEDFIKKNSPKVGSRDELGLWMCEAHNEVNEKLGKSKFDCSFWKNRWIDGWD</sequence>
<evidence type="ECO:0000256" key="4">
    <source>
        <dbReference type="ARBA" id="ARBA00022827"/>
    </source>
</evidence>
<evidence type="ECO:0000256" key="6">
    <source>
        <dbReference type="ARBA" id="ARBA00023128"/>
    </source>
</evidence>
<evidence type="ECO:0000256" key="1">
    <source>
        <dbReference type="ARBA" id="ARBA00001974"/>
    </source>
</evidence>
<evidence type="ECO:0000256" key="8">
    <source>
        <dbReference type="RuleBase" id="RU371123"/>
    </source>
</evidence>
<keyword evidence="4 8" id="KW-0274">FAD</keyword>
<gene>
    <name evidence="10" type="ORF">LAMI_0B02718G</name>
</gene>